<keyword evidence="7" id="KW-0472">Membrane</keyword>
<proteinExistence type="inferred from homology"/>
<dbReference type="EMBL" id="SMCR01000002">
    <property type="protein sequence ID" value="TCV98942.1"/>
    <property type="molecule type" value="Genomic_DNA"/>
</dbReference>
<evidence type="ECO:0000256" key="7">
    <source>
        <dbReference type="ARBA" id="ARBA00023136"/>
    </source>
</evidence>
<dbReference type="InterPro" id="IPR003439">
    <property type="entry name" value="ABC_transporter-like_ATP-bd"/>
</dbReference>
<dbReference type="OrthoDB" id="9784450at2"/>
<dbReference type="SUPFAM" id="SSF52540">
    <property type="entry name" value="P-loop containing nucleoside triphosphate hydrolases"/>
    <property type="match status" value="1"/>
</dbReference>
<evidence type="ECO:0000256" key="5">
    <source>
        <dbReference type="ARBA" id="ARBA00022741"/>
    </source>
</evidence>
<name>A0A4R3Z015_9GAMM</name>
<dbReference type="CDD" id="cd03257">
    <property type="entry name" value="ABC_NikE_OppD_transporters"/>
    <property type="match status" value="1"/>
</dbReference>
<dbReference type="FunFam" id="3.40.50.300:FF:000016">
    <property type="entry name" value="Oligopeptide ABC transporter ATP-binding component"/>
    <property type="match status" value="1"/>
</dbReference>
<feature type="domain" description="ABC transporter" evidence="10">
    <location>
        <begin position="5"/>
        <end position="256"/>
    </location>
</feature>
<dbReference type="InterPro" id="IPR027417">
    <property type="entry name" value="P-loop_NTPase"/>
</dbReference>
<sequence>MKSLVEFERLSVSFGGNGLPVRAVSEVSLHIAPGQIVGVVGESGCGKSVTALSLMGLLPRPAAQVDSGAIRFDGADVLTLSPRQLTDLRGKDFAMIFQEPMSALNPVLTIGEQLMEPLIRHLADTPHQAWRRAVASLAEVGLGRGESLMKSYPHQLSGGMLQRVMIAMAIGCQPRLLIADEPTTALDVTVQAQILALLRDQSQRHAMAIMLITHDLGVVAHMAQQVVVMYAGRVVEQGATQQLLHHPRHPYTQGLIASRPVAGQRRHRLHSIPGQVPDLAALPPGCAFAPRCERATEHCRREIPPLLAQQGRQVACFHPLSATHQPDVAHHE</sequence>
<evidence type="ECO:0000313" key="12">
    <source>
        <dbReference type="Proteomes" id="UP000295719"/>
    </source>
</evidence>
<dbReference type="InterPro" id="IPR013563">
    <property type="entry name" value="Oligopep_ABC_C"/>
</dbReference>
<comment type="similarity">
    <text evidence="2">Belongs to the ABC transporter superfamily.</text>
</comment>
<reference evidence="11 12" key="1">
    <citation type="submission" date="2019-03" db="EMBL/GenBank/DDBJ databases">
        <title>Genomic Encyclopedia of Type Strains, Phase IV (KMG-IV): sequencing the most valuable type-strain genomes for metagenomic binning, comparative biology and taxonomic classification.</title>
        <authorList>
            <person name="Goeker M."/>
        </authorList>
    </citation>
    <scope>NUCLEOTIDE SEQUENCE [LARGE SCALE GENOMIC DNA]</scope>
    <source>
        <strain evidence="11 12">DSM 19580</strain>
    </source>
</reference>
<dbReference type="Proteomes" id="UP000295719">
    <property type="component" value="Unassembled WGS sequence"/>
</dbReference>
<keyword evidence="12" id="KW-1185">Reference proteome</keyword>
<comment type="catalytic activity">
    <reaction evidence="9">
        <text>a dipeptide(out) + ATP + H2O = a dipeptide(in) + ADP + phosphate + H(+)</text>
        <dbReference type="Rhea" id="RHEA:23120"/>
        <dbReference type="ChEBI" id="CHEBI:15377"/>
        <dbReference type="ChEBI" id="CHEBI:15378"/>
        <dbReference type="ChEBI" id="CHEBI:30616"/>
        <dbReference type="ChEBI" id="CHEBI:43474"/>
        <dbReference type="ChEBI" id="CHEBI:90799"/>
        <dbReference type="ChEBI" id="CHEBI:456216"/>
        <dbReference type="EC" id="7.4.2.9"/>
    </reaction>
</comment>
<keyword evidence="6 11" id="KW-0067">ATP-binding</keyword>
<organism evidence="11 12">
    <name type="scientific">Biostraticola tofi</name>
    <dbReference type="NCBI Taxonomy" id="466109"/>
    <lineage>
        <taxon>Bacteria</taxon>
        <taxon>Pseudomonadati</taxon>
        <taxon>Pseudomonadota</taxon>
        <taxon>Gammaproteobacteria</taxon>
        <taxon>Enterobacterales</taxon>
        <taxon>Bruguierivoracaceae</taxon>
        <taxon>Biostraticola</taxon>
    </lineage>
</organism>
<dbReference type="InterPro" id="IPR003593">
    <property type="entry name" value="AAA+_ATPase"/>
</dbReference>
<dbReference type="EC" id="7.4.2.9" evidence="8"/>
<dbReference type="AlphaFoldDB" id="A0A4R3Z015"/>
<dbReference type="RefSeq" id="WP_131864335.1">
    <property type="nucleotide sequence ID" value="NZ_SMCR01000002.1"/>
</dbReference>
<dbReference type="Pfam" id="PF00005">
    <property type="entry name" value="ABC_tran"/>
    <property type="match status" value="1"/>
</dbReference>
<dbReference type="PROSITE" id="PS50893">
    <property type="entry name" value="ABC_TRANSPORTER_2"/>
    <property type="match status" value="1"/>
</dbReference>
<protein>
    <recommendedName>
        <fullName evidence="8">ABC-type dipeptide transporter</fullName>
        <ecNumber evidence="8">7.4.2.9</ecNumber>
    </recommendedName>
</protein>
<dbReference type="Gene3D" id="3.40.50.300">
    <property type="entry name" value="P-loop containing nucleotide triphosphate hydrolases"/>
    <property type="match status" value="1"/>
</dbReference>
<evidence type="ECO:0000256" key="1">
    <source>
        <dbReference type="ARBA" id="ARBA00004417"/>
    </source>
</evidence>
<evidence type="ECO:0000256" key="3">
    <source>
        <dbReference type="ARBA" id="ARBA00022448"/>
    </source>
</evidence>
<dbReference type="PANTHER" id="PTHR43297:SF2">
    <property type="entry name" value="DIPEPTIDE TRANSPORT ATP-BINDING PROTEIN DPPD"/>
    <property type="match status" value="1"/>
</dbReference>
<evidence type="ECO:0000256" key="8">
    <source>
        <dbReference type="ARBA" id="ARBA00038852"/>
    </source>
</evidence>
<dbReference type="SMART" id="SM00382">
    <property type="entry name" value="AAA"/>
    <property type="match status" value="1"/>
</dbReference>
<dbReference type="GO" id="GO:0015833">
    <property type="term" value="P:peptide transport"/>
    <property type="evidence" value="ECO:0007669"/>
    <property type="project" value="InterPro"/>
</dbReference>
<dbReference type="NCBIfam" id="TIGR01727">
    <property type="entry name" value="oligo_HPY"/>
    <property type="match status" value="1"/>
</dbReference>
<evidence type="ECO:0000256" key="9">
    <source>
        <dbReference type="ARBA" id="ARBA00047356"/>
    </source>
</evidence>
<dbReference type="PROSITE" id="PS00211">
    <property type="entry name" value="ABC_TRANSPORTER_1"/>
    <property type="match status" value="1"/>
</dbReference>
<gene>
    <name evidence="11" type="ORF">EDC52_102265</name>
</gene>
<dbReference type="Pfam" id="PF08352">
    <property type="entry name" value="oligo_HPY"/>
    <property type="match status" value="1"/>
</dbReference>
<dbReference type="GO" id="GO:0055085">
    <property type="term" value="P:transmembrane transport"/>
    <property type="evidence" value="ECO:0007669"/>
    <property type="project" value="UniProtKB-ARBA"/>
</dbReference>
<evidence type="ECO:0000256" key="6">
    <source>
        <dbReference type="ARBA" id="ARBA00022840"/>
    </source>
</evidence>
<keyword evidence="4" id="KW-1003">Cell membrane</keyword>
<comment type="subcellular location">
    <subcellularLocation>
        <location evidence="1">Cell inner membrane</location>
        <topology evidence="1">Peripheral membrane protein</topology>
    </subcellularLocation>
</comment>
<dbReference type="PANTHER" id="PTHR43297">
    <property type="entry name" value="OLIGOPEPTIDE TRANSPORT ATP-BINDING PROTEIN APPD"/>
    <property type="match status" value="1"/>
</dbReference>
<keyword evidence="3" id="KW-0813">Transport</keyword>
<evidence type="ECO:0000256" key="4">
    <source>
        <dbReference type="ARBA" id="ARBA00022475"/>
    </source>
</evidence>
<keyword evidence="5" id="KW-0547">Nucleotide-binding</keyword>
<evidence type="ECO:0000259" key="10">
    <source>
        <dbReference type="PROSITE" id="PS50893"/>
    </source>
</evidence>
<comment type="caution">
    <text evidence="11">The sequence shown here is derived from an EMBL/GenBank/DDBJ whole genome shotgun (WGS) entry which is preliminary data.</text>
</comment>
<dbReference type="InterPro" id="IPR050388">
    <property type="entry name" value="ABC_Ni/Peptide_Import"/>
</dbReference>
<evidence type="ECO:0000256" key="2">
    <source>
        <dbReference type="ARBA" id="ARBA00005417"/>
    </source>
</evidence>
<dbReference type="GO" id="GO:0005524">
    <property type="term" value="F:ATP binding"/>
    <property type="evidence" value="ECO:0007669"/>
    <property type="project" value="UniProtKB-KW"/>
</dbReference>
<accession>A0A4R3Z015</accession>
<dbReference type="GO" id="GO:0016887">
    <property type="term" value="F:ATP hydrolysis activity"/>
    <property type="evidence" value="ECO:0007669"/>
    <property type="project" value="InterPro"/>
</dbReference>
<dbReference type="GO" id="GO:0005886">
    <property type="term" value="C:plasma membrane"/>
    <property type="evidence" value="ECO:0007669"/>
    <property type="project" value="UniProtKB-SubCell"/>
</dbReference>
<evidence type="ECO:0000313" key="11">
    <source>
        <dbReference type="EMBL" id="TCV98942.1"/>
    </source>
</evidence>
<dbReference type="InterPro" id="IPR017871">
    <property type="entry name" value="ABC_transporter-like_CS"/>
</dbReference>